<evidence type="ECO:0000256" key="4">
    <source>
        <dbReference type="ARBA" id="ARBA00022692"/>
    </source>
</evidence>
<feature type="transmembrane region" description="Helical" evidence="12">
    <location>
        <begin position="26"/>
        <end position="45"/>
    </location>
</feature>
<evidence type="ECO:0000256" key="5">
    <source>
        <dbReference type="ARBA" id="ARBA00022826"/>
    </source>
</evidence>
<dbReference type="InterPro" id="IPR028325">
    <property type="entry name" value="VG_K_chnl"/>
</dbReference>
<keyword evidence="11" id="KW-0407">Ion channel</keyword>
<comment type="subcellular location">
    <subcellularLocation>
        <location evidence="1">Membrane</location>
        <topology evidence="1">Multi-pass membrane protein</topology>
    </subcellularLocation>
</comment>
<evidence type="ECO:0000313" key="14">
    <source>
        <dbReference type="EMBL" id="BDD01489.1"/>
    </source>
</evidence>
<feature type="domain" description="Ion transport" evidence="13">
    <location>
        <begin position="22"/>
        <end position="236"/>
    </location>
</feature>
<keyword evidence="6" id="KW-0851">Voltage-gated channel</keyword>
<keyword evidence="10 12" id="KW-0472">Membrane</keyword>
<dbReference type="Pfam" id="PF00520">
    <property type="entry name" value="Ion_trans"/>
    <property type="match status" value="1"/>
</dbReference>
<dbReference type="PANTHER" id="PTHR11537">
    <property type="entry name" value="VOLTAGE-GATED POTASSIUM CHANNEL"/>
    <property type="match status" value="1"/>
</dbReference>
<geneLocation type="plasmid" evidence="14 15">
    <name>pPP3</name>
</geneLocation>
<dbReference type="Gene3D" id="1.10.287.70">
    <property type="match status" value="1"/>
</dbReference>
<keyword evidence="4 12" id="KW-0812">Transmembrane</keyword>
<keyword evidence="5" id="KW-0631">Potassium channel</keyword>
<dbReference type="RefSeq" id="WP_332920205.1">
    <property type="nucleotide sequence ID" value="NZ_AP025295.1"/>
</dbReference>
<evidence type="ECO:0000256" key="8">
    <source>
        <dbReference type="ARBA" id="ARBA00022989"/>
    </source>
</evidence>
<sequence length="270" mass="30133">MSATLKRKIHEIVFEADTKAGKTFDVVLLILILLSILVVSLESVYTINKVYGVALRWIEWVLTILFTFEYILRVWLVNKARHYMLSFFGIVDLLSILPTFLSLVIVGSQSLLIFRSLRLLRIFRVFKLGRYLGEGQQLVDAMRASRAKIIVFVSAVLTVALILGTFMYLVEGAENGFTSIPRSFYWAIVTMTTVGYGDIAPQTVIGQSIATLLMVLGYGIIAVPTGIVSVEFSAKKNVAETVSTQVCQHCSKEGHDADAHYCKYCGHHLL</sequence>
<keyword evidence="7" id="KW-0630">Potassium</keyword>
<protein>
    <submittedName>
        <fullName evidence="14">Ion transporter</fullName>
    </submittedName>
</protein>
<reference evidence="14 15" key="1">
    <citation type="submission" date="2021-12" db="EMBL/GenBank/DDBJ databases">
        <title>Genome sequencing of bacteria with rrn-lacking chromosome and rrn-plasmid.</title>
        <authorList>
            <person name="Anda M."/>
            <person name="Iwasaki W."/>
        </authorList>
    </citation>
    <scope>NUCLEOTIDE SEQUENCE [LARGE SCALE GENOMIC DNA]</scope>
    <source>
        <strain evidence="14 15">NBRC 101262</strain>
        <plasmid evidence="14 15">pPP3</plasmid>
    </source>
</reference>
<keyword evidence="2" id="KW-0813">Transport</keyword>
<keyword evidence="9" id="KW-0406">Ion transport</keyword>
<feature type="transmembrane region" description="Helical" evidence="12">
    <location>
        <begin position="149"/>
        <end position="170"/>
    </location>
</feature>
<dbReference type="InterPro" id="IPR027359">
    <property type="entry name" value="Volt_channel_dom_sf"/>
</dbReference>
<dbReference type="PANTHER" id="PTHR11537:SF254">
    <property type="entry name" value="POTASSIUM VOLTAGE-GATED CHANNEL PROTEIN SHAB"/>
    <property type="match status" value="1"/>
</dbReference>
<name>A0ABM7VKH4_9BACT</name>
<dbReference type="Gene3D" id="1.20.120.350">
    <property type="entry name" value="Voltage-gated potassium channels. Chain C"/>
    <property type="match status" value="1"/>
</dbReference>
<keyword evidence="15" id="KW-1185">Reference proteome</keyword>
<evidence type="ECO:0000256" key="7">
    <source>
        <dbReference type="ARBA" id="ARBA00022958"/>
    </source>
</evidence>
<feature type="transmembrane region" description="Helical" evidence="12">
    <location>
        <begin position="83"/>
        <end position="114"/>
    </location>
</feature>
<evidence type="ECO:0000256" key="12">
    <source>
        <dbReference type="SAM" id="Phobius"/>
    </source>
</evidence>
<evidence type="ECO:0000256" key="1">
    <source>
        <dbReference type="ARBA" id="ARBA00004141"/>
    </source>
</evidence>
<dbReference type="Proteomes" id="UP001354989">
    <property type="component" value="Plasmid pPP3"/>
</dbReference>
<keyword evidence="8 12" id="KW-1133">Transmembrane helix</keyword>
<evidence type="ECO:0000256" key="6">
    <source>
        <dbReference type="ARBA" id="ARBA00022882"/>
    </source>
</evidence>
<feature type="transmembrane region" description="Helical" evidence="12">
    <location>
        <begin position="209"/>
        <end position="230"/>
    </location>
</feature>
<keyword evidence="14" id="KW-0614">Plasmid</keyword>
<organism evidence="14 15">
    <name type="scientific">Persicobacter psychrovividus</name>
    <dbReference type="NCBI Taxonomy" id="387638"/>
    <lineage>
        <taxon>Bacteria</taxon>
        <taxon>Pseudomonadati</taxon>
        <taxon>Bacteroidota</taxon>
        <taxon>Cytophagia</taxon>
        <taxon>Cytophagales</taxon>
        <taxon>Persicobacteraceae</taxon>
        <taxon>Persicobacter</taxon>
    </lineage>
</organism>
<accession>A0ABM7VKH4</accession>
<keyword evidence="3" id="KW-0633">Potassium transport</keyword>
<dbReference type="SUPFAM" id="SSF81324">
    <property type="entry name" value="Voltage-gated potassium channels"/>
    <property type="match status" value="1"/>
</dbReference>
<evidence type="ECO:0000256" key="2">
    <source>
        <dbReference type="ARBA" id="ARBA00022448"/>
    </source>
</evidence>
<evidence type="ECO:0000256" key="10">
    <source>
        <dbReference type="ARBA" id="ARBA00023136"/>
    </source>
</evidence>
<dbReference type="EMBL" id="AP025295">
    <property type="protein sequence ID" value="BDD01489.1"/>
    <property type="molecule type" value="Genomic_DNA"/>
</dbReference>
<feature type="transmembrane region" description="Helical" evidence="12">
    <location>
        <begin position="57"/>
        <end position="77"/>
    </location>
</feature>
<proteinExistence type="predicted"/>
<dbReference type="PRINTS" id="PR00169">
    <property type="entry name" value="KCHANNEL"/>
</dbReference>
<evidence type="ECO:0000313" key="15">
    <source>
        <dbReference type="Proteomes" id="UP001354989"/>
    </source>
</evidence>
<evidence type="ECO:0000256" key="11">
    <source>
        <dbReference type="ARBA" id="ARBA00023303"/>
    </source>
</evidence>
<dbReference type="InterPro" id="IPR005821">
    <property type="entry name" value="Ion_trans_dom"/>
</dbReference>
<evidence type="ECO:0000256" key="9">
    <source>
        <dbReference type="ARBA" id="ARBA00023065"/>
    </source>
</evidence>
<gene>
    <name evidence="14" type="ORF">PEPS_37690</name>
</gene>
<evidence type="ECO:0000259" key="13">
    <source>
        <dbReference type="Pfam" id="PF00520"/>
    </source>
</evidence>
<evidence type="ECO:0000256" key="3">
    <source>
        <dbReference type="ARBA" id="ARBA00022538"/>
    </source>
</evidence>